<gene>
    <name evidence="1" type="ORF">UFOPK2370_00015</name>
</gene>
<name>A0A6J6MUT5_9ZZZZ</name>
<protein>
    <submittedName>
        <fullName evidence="1">Unannotated protein</fullName>
    </submittedName>
</protein>
<proteinExistence type="predicted"/>
<dbReference type="InterPro" id="IPR043148">
    <property type="entry name" value="TagF_C"/>
</dbReference>
<evidence type="ECO:0000313" key="1">
    <source>
        <dbReference type="EMBL" id="CAB4677616.1"/>
    </source>
</evidence>
<organism evidence="1">
    <name type="scientific">freshwater metagenome</name>
    <dbReference type="NCBI Taxonomy" id="449393"/>
    <lineage>
        <taxon>unclassified sequences</taxon>
        <taxon>metagenomes</taxon>
        <taxon>ecological metagenomes</taxon>
    </lineage>
</organism>
<dbReference type="SUPFAM" id="SSF53756">
    <property type="entry name" value="UDP-Glycosyltransferase/glycogen phosphorylase"/>
    <property type="match status" value="1"/>
</dbReference>
<sequence>MNSGRPIRVVFLSFYFEAWDALADIYRQMLADPRFEPTVISIPRRLTGETTYSGEDKVSALYDSVGVEHLRFDFEDSAIGLAKLREIAPDYVFLNYPWQRNYQPNYRAEVLSEFTKVCQVPYYSFALVNEPGEDGVAPYLYTQRSHQLSSLIFTQDAAVVEAYSRTSRGNSHVHLTGSPKLDSLVSRAIATPRDRYTLVWAPHHSYSAHWLNFGTFASMYREMLDFAKSHQDIEIIMRPHPFMFGTLVDRQVVDESELNQWLEEFKALPNTSIETGGDFASLFLSSDLLLTDGISFIGEYPMITGKPAVYLENSERWKFSPIGEIAVQANWRIGSFAEFADRFDQIRAEGLGDYSAAIERLRKAASPYPGESAARIIEIVAGDFAAETPLVDKSTIKEVAWELGPDKEPLVD</sequence>
<accession>A0A6J6MUT5</accession>
<reference evidence="1" key="1">
    <citation type="submission" date="2020-05" db="EMBL/GenBank/DDBJ databases">
        <authorList>
            <person name="Chiriac C."/>
            <person name="Salcher M."/>
            <person name="Ghai R."/>
            <person name="Kavagutti S V."/>
        </authorList>
    </citation>
    <scope>NUCLEOTIDE SEQUENCE</scope>
</reference>
<dbReference type="EMBL" id="CAEZXK010000001">
    <property type="protein sequence ID" value="CAB4677616.1"/>
    <property type="molecule type" value="Genomic_DNA"/>
</dbReference>
<dbReference type="Gene3D" id="3.40.50.12580">
    <property type="match status" value="1"/>
</dbReference>
<dbReference type="AlphaFoldDB" id="A0A6J6MUT5"/>